<organism evidence="1 2">
    <name type="scientific">Pseudomonas weihenstephanensis</name>
    <dbReference type="NCBI Taxonomy" id="1608994"/>
    <lineage>
        <taxon>Bacteria</taxon>
        <taxon>Pseudomonadati</taxon>
        <taxon>Pseudomonadota</taxon>
        <taxon>Gammaproteobacteria</taxon>
        <taxon>Pseudomonadales</taxon>
        <taxon>Pseudomonadaceae</taxon>
        <taxon>Pseudomonas</taxon>
    </lineage>
</organism>
<name>A0A0J6IIF1_9PSED</name>
<gene>
    <name evidence="1" type="ORF">TU86_19960</name>
</gene>
<dbReference type="EMBL" id="JYLF01000011">
    <property type="protein sequence ID" value="KMN11937.1"/>
    <property type="molecule type" value="Genomic_DNA"/>
</dbReference>
<protein>
    <recommendedName>
        <fullName evidence="3">ArsR family transcriptional regulator</fullName>
    </recommendedName>
</protein>
<dbReference type="STRING" id="1608994.TU86_19960"/>
<dbReference type="PATRIC" id="fig|1608994.3.peg.150"/>
<dbReference type="Proteomes" id="UP000036325">
    <property type="component" value="Unassembled WGS sequence"/>
</dbReference>
<evidence type="ECO:0008006" key="3">
    <source>
        <dbReference type="Google" id="ProtNLM"/>
    </source>
</evidence>
<evidence type="ECO:0000313" key="1">
    <source>
        <dbReference type="EMBL" id="KMN11937.1"/>
    </source>
</evidence>
<dbReference type="RefSeq" id="WP_048366052.1">
    <property type="nucleotide sequence ID" value="NZ_JYLF01000011.1"/>
</dbReference>
<dbReference type="OrthoDB" id="7031544at2"/>
<proteinExistence type="predicted"/>
<accession>A0A0J6IIF1</accession>
<comment type="caution">
    <text evidence="1">The sequence shown here is derived from an EMBL/GenBank/DDBJ whole genome shotgun (WGS) entry which is preliminary data.</text>
</comment>
<dbReference type="InterPro" id="IPR019650">
    <property type="entry name" value="DUF2513"/>
</dbReference>
<reference evidence="1 2" key="1">
    <citation type="submission" date="2015-02" db="EMBL/GenBank/DDBJ databases">
        <title>Pseudomonas helleri sp. nov. and Pseudomonas weihenstephanensis sp. nov., isolated from raw cows milk.</title>
        <authorList>
            <person name="von Neubeck M."/>
            <person name="Huptas C."/>
            <person name="Wenning M."/>
            <person name="Scherer S."/>
        </authorList>
    </citation>
    <scope>NUCLEOTIDE SEQUENCE [LARGE SCALE GENOMIC DNA]</scope>
    <source>
        <strain evidence="1 2">DSM 29166</strain>
    </source>
</reference>
<dbReference type="Pfam" id="PF10711">
    <property type="entry name" value="DUF2513"/>
    <property type="match status" value="1"/>
</dbReference>
<sequence length="87" mass="9844">MKRNNLLAKEILEMVSTEDNSGGGLYRSEIFGIFTERYAHQGAGLEPAVSYHLHLLETAGFVKVTRTDHDEDNFEMTWAGHDFIEAN</sequence>
<dbReference type="AlphaFoldDB" id="A0A0J6IIF1"/>
<evidence type="ECO:0000313" key="2">
    <source>
        <dbReference type="Proteomes" id="UP000036325"/>
    </source>
</evidence>